<evidence type="ECO:0000313" key="9">
    <source>
        <dbReference type="Proteomes" id="UP000552836"/>
    </source>
</evidence>
<gene>
    <name evidence="8" type="ORF">FB380_000199</name>
    <name evidence="7" type="ORF">GCM10011589_23890</name>
</gene>
<dbReference type="GO" id="GO:0005886">
    <property type="term" value="C:plasma membrane"/>
    <property type="evidence" value="ECO:0007669"/>
    <property type="project" value="UniProtKB-SubCell"/>
</dbReference>
<reference evidence="7" key="1">
    <citation type="journal article" date="2014" name="Int. J. Syst. Evol. Microbiol.">
        <title>Complete genome of a new Firmicutes species belonging to the dominant human colonic microbiota ('Ruminococcus bicirculans') reveals two chromosomes and a selective capacity to utilize plant glucans.</title>
        <authorList>
            <consortium name="NISC Comparative Sequencing Program"/>
            <person name="Wegmann U."/>
            <person name="Louis P."/>
            <person name="Goesmann A."/>
            <person name="Henrissat B."/>
            <person name="Duncan S.H."/>
            <person name="Flint H.J."/>
        </authorList>
    </citation>
    <scope>NUCLEOTIDE SEQUENCE</scope>
    <source>
        <strain evidence="7">CGMCC 4.5581</strain>
    </source>
</reference>
<protein>
    <submittedName>
        <fullName evidence="8">Putative membrane protein</fullName>
    </submittedName>
</protein>
<dbReference type="EMBL" id="BMMI01000004">
    <property type="protein sequence ID" value="GGL66756.1"/>
    <property type="molecule type" value="Genomic_DNA"/>
</dbReference>
<reference evidence="8 9" key="3">
    <citation type="submission" date="2020-02" db="EMBL/GenBank/DDBJ databases">
        <title>Sequencing the genomes of 1000 actinobacteria strains.</title>
        <authorList>
            <person name="Klenk H.-P."/>
        </authorList>
    </citation>
    <scope>NUCLEOTIDE SEQUENCE [LARGE SCALE GENOMIC DNA]</scope>
    <source>
        <strain evidence="8 9">DSM 45201</strain>
    </source>
</reference>
<dbReference type="Pfam" id="PF09678">
    <property type="entry name" value="Caa3_CtaG"/>
    <property type="match status" value="1"/>
</dbReference>
<evidence type="ECO:0000256" key="6">
    <source>
        <dbReference type="SAM" id="Phobius"/>
    </source>
</evidence>
<keyword evidence="3 6" id="KW-0812">Transmembrane</keyword>
<evidence type="ECO:0000313" key="7">
    <source>
        <dbReference type="EMBL" id="GGL66756.1"/>
    </source>
</evidence>
<sequence length="249" mass="25625">MTGVVLAVLALLALGYVLAAVDLRWSPLRTASWLAGLAVAAAGLTGPLAQAHGDLRAHLAAHLLTGMVAPVLLVLAAPVTVLLRALPLGRARSVSRLLRSAPARVLGDPFVAVALNVGGLWVLHGSGLLGTVAHSPGSHLLVSVHVLLTGWLATAAVLAVDPAPHRRGVVARAVALGAGMAGHDVLAKWLYAHPPAGVTHAEAGARLLYDGGTVVHVVVAALLWRQWYCSRAAVRDAEQAAGQRPWARA</sequence>
<dbReference type="RefSeq" id="WP_229682031.1">
    <property type="nucleotide sequence ID" value="NZ_BAABJU010000007.1"/>
</dbReference>
<comment type="caution">
    <text evidence="8">The sequence shown here is derived from an EMBL/GenBank/DDBJ whole genome shotgun (WGS) entry which is preliminary data.</text>
</comment>
<evidence type="ECO:0000256" key="2">
    <source>
        <dbReference type="ARBA" id="ARBA00022475"/>
    </source>
</evidence>
<accession>A0A846LCB0</accession>
<dbReference type="EMBL" id="JAAMPA010000001">
    <property type="protein sequence ID" value="NIH65753.1"/>
    <property type="molecule type" value="Genomic_DNA"/>
</dbReference>
<evidence type="ECO:0000313" key="8">
    <source>
        <dbReference type="EMBL" id="NIH65753.1"/>
    </source>
</evidence>
<dbReference type="AlphaFoldDB" id="A0A846LCB0"/>
<feature type="transmembrane region" description="Helical" evidence="6">
    <location>
        <begin position="59"/>
        <end position="83"/>
    </location>
</feature>
<keyword evidence="5 6" id="KW-0472">Membrane</keyword>
<feature type="transmembrane region" description="Helical" evidence="6">
    <location>
        <begin position="103"/>
        <end position="122"/>
    </location>
</feature>
<evidence type="ECO:0000256" key="4">
    <source>
        <dbReference type="ARBA" id="ARBA00022989"/>
    </source>
</evidence>
<feature type="transmembrane region" description="Helical" evidence="6">
    <location>
        <begin position="142"/>
        <end position="160"/>
    </location>
</feature>
<keyword evidence="4 6" id="KW-1133">Transmembrane helix</keyword>
<comment type="subcellular location">
    <subcellularLocation>
        <location evidence="1">Cell membrane</location>
        <topology evidence="1">Multi-pass membrane protein</topology>
    </subcellularLocation>
</comment>
<dbReference type="Proteomes" id="UP000648663">
    <property type="component" value="Unassembled WGS sequence"/>
</dbReference>
<evidence type="ECO:0000256" key="1">
    <source>
        <dbReference type="ARBA" id="ARBA00004651"/>
    </source>
</evidence>
<proteinExistence type="predicted"/>
<evidence type="ECO:0000256" key="3">
    <source>
        <dbReference type="ARBA" id="ARBA00022692"/>
    </source>
</evidence>
<keyword evidence="2" id="KW-1003">Cell membrane</keyword>
<dbReference type="Proteomes" id="UP000552836">
    <property type="component" value="Unassembled WGS sequence"/>
</dbReference>
<evidence type="ECO:0000313" key="10">
    <source>
        <dbReference type="Proteomes" id="UP000648663"/>
    </source>
</evidence>
<organism evidence="8 9">
    <name type="scientific">Modestobacter marinus</name>
    <dbReference type="NCBI Taxonomy" id="477641"/>
    <lineage>
        <taxon>Bacteria</taxon>
        <taxon>Bacillati</taxon>
        <taxon>Actinomycetota</taxon>
        <taxon>Actinomycetes</taxon>
        <taxon>Geodermatophilales</taxon>
        <taxon>Geodermatophilaceae</taxon>
        <taxon>Modestobacter</taxon>
    </lineage>
</organism>
<reference evidence="7" key="4">
    <citation type="submission" date="2024-05" db="EMBL/GenBank/DDBJ databases">
        <authorList>
            <person name="Sun Q."/>
            <person name="Zhou Y."/>
        </authorList>
    </citation>
    <scope>NUCLEOTIDE SEQUENCE</scope>
    <source>
        <strain evidence="7">CGMCC 4.5581</strain>
    </source>
</reference>
<reference evidence="10" key="2">
    <citation type="journal article" date="2019" name="Int. J. Syst. Evol. Microbiol.">
        <title>The Global Catalogue of Microorganisms (GCM) 10K type strain sequencing project: providing services to taxonomists for standard genome sequencing and annotation.</title>
        <authorList>
            <consortium name="The Broad Institute Genomics Platform"/>
            <consortium name="The Broad Institute Genome Sequencing Center for Infectious Disease"/>
            <person name="Wu L."/>
            <person name="Ma J."/>
        </authorList>
    </citation>
    <scope>NUCLEOTIDE SEQUENCE [LARGE SCALE GENOMIC DNA]</scope>
    <source>
        <strain evidence="10">CGMCC 4.5581</strain>
    </source>
</reference>
<evidence type="ECO:0000256" key="5">
    <source>
        <dbReference type="ARBA" id="ARBA00023136"/>
    </source>
</evidence>
<keyword evidence="10" id="KW-1185">Reference proteome</keyword>
<name>A0A846LCB0_9ACTN</name>
<dbReference type="InterPro" id="IPR019108">
    <property type="entry name" value="Caa3_assmbl_CtaG-rel"/>
</dbReference>